<dbReference type="EMBL" id="JAZBJO010000035">
    <property type="protein sequence ID" value="MEE4597410.1"/>
    <property type="molecule type" value="Genomic_DNA"/>
</dbReference>
<dbReference type="RefSeq" id="WP_330814041.1">
    <property type="nucleotide sequence ID" value="NZ_JAZBJO010000035.1"/>
</dbReference>
<evidence type="ECO:0000313" key="4">
    <source>
        <dbReference type="Proteomes" id="UP001354709"/>
    </source>
</evidence>
<evidence type="ECO:0000256" key="2">
    <source>
        <dbReference type="SAM" id="MobiDB-lite"/>
    </source>
</evidence>
<reference evidence="3 4" key="1">
    <citation type="submission" date="2023-11" db="EMBL/GenBank/DDBJ databases">
        <title>30 novel species of actinomycetes from the DSMZ collection.</title>
        <authorList>
            <person name="Nouioui I."/>
        </authorList>
    </citation>
    <scope>NUCLEOTIDE SEQUENCE [LARGE SCALE GENOMIC DNA]</scope>
    <source>
        <strain evidence="3 4">DSM 41524</strain>
    </source>
</reference>
<feature type="region of interest" description="Disordered" evidence="2">
    <location>
        <begin position="243"/>
        <end position="296"/>
    </location>
</feature>
<name>A0ABU7Q7N6_9ACTN</name>
<keyword evidence="4" id="KW-1185">Reference proteome</keyword>
<dbReference type="Proteomes" id="UP001354709">
    <property type="component" value="Unassembled WGS sequence"/>
</dbReference>
<keyword evidence="1" id="KW-0175">Coiled coil</keyword>
<feature type="coiled-coil region" evidence="1">
    <location>
        <begin position="37"/>
        <end position="86"/>
    </location>
</feature>
<evidence type="ECO:0000256" key="1">
    <source>
        <dbReference type="SAM" id="Coils"/>
    </source>
</evidence>
<proteinExistence type="predicted"/>
<gene>
    <name evidence="3" type="ORF">V2J94_36975</name>
</gene>
<feature type="compositionally biased region" description="Basic residues" evidence="2">
    <location>
        <begin position="266"/>
        <end position="275"/>
    </location>
</feature>
<feature type="compositionally biased region" description="Polar residues" evidence="2">
    <location>
        <begin position="243"/>
        <end position="265"/>
    </location>
</feature>
<comment type="caution">
    <text evidence="3">The sequence shown here is derived from an EMBL/GenBank/DDBJ whole genome shotgun (WGS) entry which is preliminary data.</text>
</comment>
<protein>
    <submittedName>
        <fullName evidence="3">Uncharacterized protein</fullName>
    </submittedName>
</protein>
<organism evidence="3 4">
    <name type="scientific">Streptomyces asiaticus subsp. ignotus</name>
    <dbReference type="NCBI Taxonomy" id="3098222"/>
    <lineage>
        <taxon>Bacteria</taxon>
        <taxon>Bacillati</taxon>
        <taxon>Actinomycetota</taxon>
        <taxon>Actinomycetes</taxon>
        <taxon>Kitasatosporales</taxon>
        <taxon>Streptomycetaceae</taxon>
        <taxon>Streptomyces</taxon>
        <taxon>Streptomyces violaceusniger group</taxon>
    </lineage>
</organism>
<sequence>MNAAQLVVVVVVVLGLWVLWKRHKFPGGWAFAFSWRYESDRDALANARSKAREASRKAAEAESAAQAELTSAQASYERDLRGLEQQIARLRNPGAGERLGSLGELVLFQHILVVTSAPATRSIELAGLDARFDTGQTNHSIYLTDTAGRVHRAKYPHGVPATDDQQRFDEEAVRDFTVAIQNAVADENSHRARIPHQLAQAEQQLEQARADTRAQEAARKKLARVRQRATARTRTAKLQIPNWKNLSRTGKPSQATCHPSSQRTQRCWRPRARRPTAKDSPVRHGPTPSGGQPVDP</sequence>
<accession>A0ABU7Q7N6</accession>
<evidence type="ECO:0000313" key="3">
    <source>
        <dbReference type="EMBL" id="MEE4597410.1"/>
    </source>
</evidence>
<feature type="coiled-coil region" evidence="1">
    <location>
        <begin position="191"/>
        <end position="218"/>
    </location>
</feature>